<dbReference type="GO" id="GO:0016491">
    <property type="term" value="F:oxidoreductase activity"/>
    <property type="evidence" value="ECO:0007669"/>
    <property type="project" value="UniProtKB-KW"/>
</dbReference>
<dbReference type="EMBL" id="SWFS01000582">
    <property type="protein sequence ID" value="KAA8896367.1"/>
    <property type="molecule type" value="Genomic_DNA"/>
</dbReference>
<organism evidence="4 5">
    <name type="scientific">Trichomonascus ciferrii</name>
    <dbReference type="NCBI Taxonomy" id="44093"/>
    <lineage>
        <taxon>Eukaryota</taxon>
        <taxon>Fungi</taxon>
        <taxon>Dikarya</taxon>
        <taxon>Ascomycota</taxon>
        <taxon>Saccharomycotina</taxon>
        <taxon>Dipodascomycetes</taxon>
        <taxon>Dipodascales</taxon>
        <taxon>Trichomonascaceae</taxon>
        <taxon>Trichomonascus</taxon>
        <taxon>Trichomonascus ciferrii complex</taxon>
    </lineage>
</organism>
<evidence type="ECO:0000256" key="2">
    <source>
        <dbReference type="ARBA" id="ARBA00022630"/>
    </source>
</evidence>
<keyword evidence="3" id="KW-0560">Oxidoreductase</keyword>
<proteinExistence type="inferred from homology"/>
<reference evidence="4" key="1">
    <citation type="journal article" date="2019" name="G3 (Bethesda)">
        <title>Genome Assemblies of Two Rare Opportunistic Yeast Pathogens: Diutina rugosa (syn. Candida rugosa) and Trichomonascus ciferrii (syn. Candida ciferrii).</title>
        <authorList>
            <person name="Mixao V."/>
            <person name="Saus E."/>
            <person name="Hansen A.P."/>
            <person name="Lass-Florl C."/>
            <person name="Gabaldon T."/>
        </authorList>
    </citation>
    <scope>NUCLEOTIDE SEQUENCE</scope>
    <source>
        <strain evidence="4">CBS 4856</strain>
    </source>
</reference>
<evidence type="ECO:0000256" key="1">
    <source>
        <dbReference type="ARBA" id="ARBA00009333"/>
    </source>
</evidence>
<dbReference type="InterPro" id="IPR036188">
    <property type="entry name" value="FAD/NAD-bd_sf"/>
</dbReference>
<dbReference type="PANTHER" id="PTHR48105">
    <property type="entry name" value="THIOREDOXIN REDUCTASE 1-RELATED-RELATED"/>
    <property type="match status" value="1"/>
</dbReference>
<name>A0A642UBQ4_9ASCO</name>
<protein>
    <recommendedName>
        <fullName evidence="6">FAD/NAD(P)-binding domain-containing protein</fullName>
    </recommendedName>
</protein>
<comment type="caution">
    <text evidence="4">The sequence shown here is derived from an EMBL/GenBank/DDBJ whole genome shotgun (WGS) entry which is preliminary data.</text>
</comment>
<dbReference type="PRINTS" id="PR00469">
    <property type="entry name" value="PNDRDTASEII"/>
</dbReference>
<dbReference type="Gene3D" id="3.50.50.60">
    <property type="entry name" value="FAD/NAD(P)-binding domain"/>
    <property type="match status" value="1"/>
</dbReference>
<keyword evidence="2" id="KW-0285">Flavoprotein</keyword>
<accession>A0A642UBQ4</accession>
<dbReference type="AlphaFoldDB" id="A0A642UBQ4"/>
<keyword evidence="5" id="KW-1185">Reference proteome</keyword>
<evidence type="ECO:0000313" key="4">
    <source>
        <dbReference type="EMBL" id="KAA8896367.1"/>
    </source>
</evidence>
<dbReference type="OrthoDB" id="371245at2759"/>
<dbReference type="SUPFAM" id="SSF51905">
    <property type="entry name" value="FAD/NAD(P)-binding domain"/>
    <property type="match status" value="1"/>
</dbReference>
<sequence length="106" mass="11470">LSALAYIPRLQNSRAIQSRTVHNRVVIIGSGPAAHTAAIYAIYLAQAETKPVLYEGMMANGIAAGGQLTTTTTDVEDFPGFAKGNQGSELMEKMQQTYFTRHHSTD</sequence>
<evidence type="ECO:0000256" key="3">
    <source>
        <dbReference type="ARBA" id="ARBA00023002"/>
    </source>
</evidence>
<dbReference type="InterPro" id="IPR050097">
    <property type="entry name" value="Ferredoxin-NADP_redctase_2"/>
</dbReference>
<comment type="similarity">
    <text evidence="1">Belongs to the class-II pyridine nucleotide-disulfide oxidoreductase family.</text>
</comment>
<feature type="non-terminal residue" evidence="4">
    <location>
        <position position="1"/>
    </location>
</feature>
<evidence type="ECO:0008006" key="6">
    <source>
        <dbReference type="Google" id="ProtNLM"/>
    </source>
</evidence>
<dbReference type="VEuPathDB" id="FungiDB:TRICI_006901"/>
<gene>
    <name evidence="4" type="ORF">TRICI_006901</name>
</gene>
<dbReference type="GO" id="GO:0097237">
    <property type="term" value="P:cellular response to toxic substance"/>
    <property type="evidence" value="ECO:0007669"/>
    <property type="project" value="UniProtKB-ARBA"/>
</dbReference>
<dbReference type="Proteomes" id="UP000761534">
    <property type="component" value="Unassembled WGS sequence"/>
</dbReference>
<evidence type="ECO:0000313" key="5">
    <source>
        <dbReference type="Proteomes" id="UP000761534"/>
    </source>
</evidence>